<feature type="compositionally biased region" description="Polar residues" evidence="1">
    <location>
        <begin position="39"/>
        <end position="50"/>
    </location>
</feature>
<dbReference type="RefSeq" id="XP_037161782.1">
    <property type="nucleotide sequence ID" value="XM_037311348.1"/>
</dbReference>
<evidence type="ECO:0000313" key="3">
    <source>
        <dbReference type="Proteomes" id="UP000578531"/>
    </source>
</evidence>
<evidence type="ECO:0000256" key="1">
    <source>
        <dbReference type="SAM" id="MobiDB-lite"/>
    </source>
</evidence>
<dbReference type="AlphaFoldDB" id="A0A8H6L1S0"/>
<name>A0A8H6L1S0_9LECA</name>
<proteinExistence type="predicted"/>
<protein>
    <submittedName>
        <fullName evidence="2">Uncharacterized protein</fullName>
    </submittedName>
</protein>
<comment type="caution">
    <text evidence="2">The sequence shown here is derived from an EMBL/GenBank/DDBJ whole genome shotgun (WGS) entry which is preliminary data.</text>
</comment>
<feature type="region of interest" description="Disordered" evidence="1">
    <location>
        <begin position="39"/>
        <end position="63"/>
    </location>
</feature>
<organism evidence="2 3">
    <name type="scientific">Letharia columbiana</name>
    <dbReference type="NCBI Taxonomy" id="112416"/>
    <lineage>
        <taxon>Eukaryota</taxon>
        <taxon>Fungi</taxon>
        <taxon>Dikarya</taxon>
        <taxon>Ascomycota</taxon>
        <taxon>Pezizomycotina</taxon>
        <taxon>Lecanoromycetes</taxon>
        <taxon>OSLEUM clade</taxon>
        <taxon>Lecanoromycetidae</taxon>
        <taxon>Lecanorales</taxon>
        <taxon>Lecanorineae</taxon>
        <taxon>Parmeliaceae</taxon>
        <taxon>Letharia</taxon>
    </lineage>
</organism>
<dbReference type="Proteomes" id="UP000578531">
    <property type="component" value="Unassembled WGS sequence"/>
</dbReference>
<dbReference type="GeneID" id="59291109"/>
<dbReference type="EMBL" id="JACCJC010000049">
    <property type="protein sequence ID" value="KAF6232353.1"/>
    <property type="molecule type" value="Genomic_DNA"/>
</dbReference>
<sequence>MIASKVYRNFDLLETYPALDNEENGLDSTRIRSTASILMTSSKDQATSSTKPKRKHFHENGKELSNWLPMDSLASVATRRRAQNKSGLSIDRITRYEILVGQNSLKKIEMEQVTNTSTRFYSVPAPQWSGVLS</sequence>
<gene>
    <name evidence="2" type="ORF">HO173_009458</name>
</gene>
<evidence type="ECO:0000313" key="2">
    <source>
        <dbReference type="EMBL" id="KAF6232353.1"/>
    </source>
</evidence>
<keyword evidence="3" id="KW-1185">Reference proteome</keyword>
<accession>A0A8H6L1S0</accession>
<reference evidence="2 3" key="1">
    <citation type="journal article" date="2020" name="Genomics">
        <title>Complete, high-quality genomes from long-read metagenomic sequencing of two wolf lichen thalli reveals enigmatic genome architecture.</title>
        <authorList>
            <person name="McKenzie S.K."/>
            <person name="Walston R.F."/>
            <person name="Allen J.L."/>
        </authorList>
    </citation>
    <scope>NUCLEOTIDE SEQUENCE [LARGE SCALE GENOMIC DNA]</scope>
    <source>
        <strain evidence="2">WasteWater2</strain>
    </source>
</reference>